<keyword evidence="2" id="KW-1185">Reference proteome</keyword>
<reference evidence="1 2" key="1">
    <citation type="journal article" date="2022" name="bioRxiv">
        <title>An ancient truncated duplication of the anti-Mullerian hormone receptor type 2 gene is a potential conserved master sex determinant in the Pangasiidae catfish family.</title>
        <authorList>
            <person name="Wen M."/>
            <person name="Pan Q."/>
            <person name="Jouanno E."/>
            <person name="Montfort J."/>
            <person name="Zahm M."/>
            <person name="Cabau C."/>
            <person name="Klopp C."/>
            <person name="Iampietro C."/>
            <person name="Roques C."/>
            <person name="Bouchez O."/>
            <person name="Castinel A."/>
            <person name="Donnadieu C."/>
            <person name="Parrinello H."/>
            <person name="Poncet C."/>
            <person name="Belmonte E."/>
            <person name="Gautier V."/>
            <person name="Avarre J.-C."/>
            <person name="Dugue R."/>
            <person name="Gustiano R."/>
            <person name="Ha T.T.T."/>
            <person name="Campet M."/>
            <person name="Sriphairoj K."/>
            <person name="Ribolli J."/>
            <person name="de Almeida F.L."/>
            <person name="Desvignes T."/>
            <person name="Postlethwait J.H."/>
            <person name="Bucao C.F."/>
            <person name="Robinson-Rechavi M."/>
            <person name="Bobe J."/>
            <person name="Herpin A."/>
            <person name="Guiguen Y."/>
        </authorList>
    </citation>
    <scope>NUCLEOTIDE SEQUENCE [LARGE SCALE GENOMIC DNA]</scope>
    <source>
        <strain evidence="1">YG-Dec2019</strain>
    </source>
</reference>
<feature type="non-terminal residue" evidence="1">
    <location>
        <position position="99"/>
    </location>
</feature>
<protein>
    <submittedName>
        <fullName evidence="1">Uncharacterized protein</fullName>
    </submittedName>
</protein>
<dbReference type="EMBL" id="CM040457">
    <property type="protein sequence ID" value="MCI4377130.1"/>
    <property type="molecule type" value="Genomic_DNA"/>
</dbReference>
<comment type="caution">
    <text evidence="1">The sequence shown here is derived from an EMBL/GenBank/DDBJ whole genome shotgun (WGS) entry which is preliminary data.</text>
</comment>
<gene>
    <name evidence="1" type="ORF">PGIGA_G00200120</name>
</gene>
<evidence type="ECO:0000313" key="1">
    <source>
        <dbReference type="EMBL" id="MCI4377130.1"/>
    </source>
</evidence>
<evidence type="ECO:0000313" key="2">
    <source>
        <dbReference type="Proteomes" id="UP000829447"/>
    </source>
</evidence>
<name>A0ACC5WFL2_PANGG</name>
<sequence length="99" mass="10815">MAWKDFSGAESKAAPSVDLNSPFTSAGTEEIVIYSCPLINTVAHSKGLRAVESSSSRLHWSGFKSRFASLCDGWVRESCSDWLPLLNQSTNHVVRTIPS</sequence>
<accession>A0ACC5WFL2</accession>
<dbReference type="Proteomes" id="UP000829447">
    <property type="component" value="Linkage Group LG4"/>
</dbReference>
<organism evidence="1 2">
    <name type="scientific">Pangasianodon gigas</name>
    <name type="common">Mekong giant catfish</name>
    <name type="synonym">Pangasius gigas</name>
    <dbReference type="NCBI Taxonomy" id="30993"/>
    <lineage>
        <taxon>Eukaryota</taxon>
        <taxon>Metazoa</taxon>
        <taxon>Chordata</taxon>
        <taxon>Craniata</taxon>
        <taxon>Vertebrata</taxon>
        <taxon>Euteleostomi</taxon>
        <taxon>Actinopterygii</taxon>
        <taxon>Neopterygii</taxon>
        <taxon>Teleostei</taxon>
        <taxon>Ostariophysi</taxon>
        <taxon>Siluriformes</taxon>
        <taxon>Pangasiidae</taxon>
        <taxon>Pangasianodon</taxon>
    </lineage>
</organism>
<proteinExistence type="predicted"/>